<organism evidence="5 6">
    <name type="scientific">Aquimarina algicola</name>
    <dbReference type="NCBI Taxonomy" id="2589995"/>
    <lineage>
        <taxon>Bacteria</taxon>
        <taxon>Pseudomonadati</taxon>
        <taxon>Bacteroidota</taxon>
        <taxon>Flavobacteriia</taxon>
        <taxon>Flavobacteriales</taxon>
        <taxon>Flavobacteriaceae</taxon>
        <taxon>Aquimarina</taxon>
    </lineage>
</organism>
<protein>
    <submittedName>
        <fullName evidence="5">Helix-turn-helix transcriptional regulator</fullName>
    </submittedName>
</protein>
<dbReference type="Proteomes" id="UP000315540">
    <property type="component" value="Unassembled WGS sequence"/>
</dbReference>
<dbReference type="GO" id="GO:0003700">
    <property type="term" value="F:DNA-binding transcription factor activity"/>
    <property type="evidence" value="ECO:0007669"/>
    <property type="project" value="InterPro"/>
</dbReference>
<dbReference type="PROSITE" id="PS01124">
    <property type="entry name" value="HTH_ARAC_FAMILY_2"/>
    <property type="match status" value="1"/>
</dbReference>
<keyword evidence="6" id="KW-1185">Reference proteome</keyword>
<name>A0A504JD02_9FLAO</name>
<dbReference type="Gene3D" id="1.10.10.60">
    <property type="entry name" value="Homeodomain-like"/>
    <property type="match status" value="2"/>
</dbReference>
<keyword evidence="2" id="KW-0238">DNA-binding</keyword>
<comment type="caution">
    <text evidence="5">The sequence shown here is derived from an EMBL/GenBank/DDBJ whole genome shotgun (WGS) entry which is preliminary data.</text>
</comment>
<evidence type="ECO:0000256" key="2">
    <source>
        <dbReference type="ARBA" id="ARBA00023125"/>
    </source>
</evidence>
<dbReference type="InterPro" id="IPR053142">
    <property type="entry name" value="PchR_regulatory_protein"/>
</dbReference>
<dbReference type="PANTHER" id="PTHR47893:SF1">
    <property type="entry name" value="REGULATORY PROTEIN PCHR"/>
    <property type="match status" value="1"/>
</dbReference>
<accession>A0A504JD02</accession>
<dbReference type="AlphaFoldDB" id="A0A504JD02"/>
<dbReference type="RefSeq" id="WP_140594795.1">
    <property type="nucleotide sequence ID" value="NZ_VFWZ01000005.1"/>
</dbReference>
<evidence type="ECO:0000313" key="5">
    <source>
        <dbReference type="EMBL" id="TPN84460.1"/>
    </source>
</evidence>
<evidence type="ECO:0000259" key="4">
    <source>
        <dbReference type="PROSITE" id="PS01124"/>
    </source>
</evidence>
<reference evidence="5 6" key="1">
    <citation type="submission" date="2019-06" db="EMBL/GenBank/DDBJ databases">
        <authorList>
            <person name="Meng X."/>
        </authorList>
    </citation>
    <scope>NUCLEOTIDE SEQUENCE [LARGE SCALE GENOMIC DNA]</scope>
    <source>
        <strain evidence="5 6">M625</strain>
    </source>
</reference>
<dbReference type="PRINTS" id="PR00032">
    <property type="entry name" value="HTHARAC"/>
</dbReference>
<dbReference type="Pfam" id="PF12833">
    <property type="entry name" value="HTH_18"/>
    <property type="match status" value="1"/>
</dbReference>
<dbReference type="GO" id="GO:0043565">
    <property type="term" value="F:sequence-specific DNA binding"/>
    <property type="evidence" value="ECO:0007669"/>
    <property type="project" value="InterPro"/>
</dbReference>
<dbReference type="OrthoDB" id="2666928at2"/>
<gene>
    <name evidence="5" type="ORF">FHK87_16135</name>
</gene>
<proteinExistence type="predicted"/>
<dbReference type="InterPro" id="IPR009057">
    <property type="entry name" value="Homeodomain-like_sf"/>
</dbReference>
<keyword evidence="1" id="KW-0805">Transcription regulation</keyword>
<sequence>MYEITIGSIDNVDILKQLNIHLGGQLTERWGEYELEFENSFGKGTIRSIGFDWGVSLIDYDVNFREDIKITFKLTDTNPIEFIFVSEGNLNYSNSEHDKQIILDRYQNIIISSTKNSKETYMFPKRIAIKVNFIYILKEQYFRKKNNNLSFLNKALLSAFKDSSNSTFNHFGNYNLKIADQIKQLQENNDSGIVRTLSIEGQLNLIMAMQMLEHHNHEKGSTLPESLSKSDIKKINDLSGYIIDNISEPLSIASLALKAGLTPKKLQLGFKVLYSKSVNEYIRQLKLEISRDYIKNTNDSISEIVYNIGFKSRSYFSKIFFERYGMLPTEYRKKLKTNNYPEK</sequence>
<dbReference type="SUPFAM" id="SSF46689">
    <property type="entry name" value="Homeodomain-like"/>
    <property type="match status" value="1"/>
</dbReference>
<evidence type="ECO:0000313" key="6">
    <source>
        <dbReference type="Proteomes" id="UP000315540"/>
    </source>
</evidence>
<dbReference type="PANTHER" id="PTHR47893">
    <property type="entry name" value="REGULATORY PROTEIN PCHR"/>
    <property type="match status" value="1"/>
</dbReference>
<dbReference type="InterPro" id="IPR018060">
    <property type="entry name" value="HTH_AraC"/>
</dbReference>
<dbReference type="InterPro" id="IPR020449">
    <property type="entry name" value="Tscrpt_reg_AraC-type_HTH"/>
</dbReference>
<keyword evidence="3" id="KW-0804">Transcription</keyword>
<dbReference type="EMBL" id="VFWZ01000005">
    <property type="protein sequence ID" value="TPN84460.1"/>
    <property type="molecule type" value="Genomic_DNA"/>
</dbReference>
<feature type="domain" description="HTH araC/xylS-type" evidence="4">
    <location>
        <begin position="236"/>
        <end position="334"/>
    </location>
</feature>
<evidence type="ECO:0000256" key="3">
    <source>
        <dbReference type="ARBA" id="ARBA00023163"/>
    </source>
</evidence>
<dbReference type="SMART" id="SM00342">
    <property type="entry name" value="HTH_ARAC"/>
    <property type="match status" value="1"/>
</dbReference>
<evidence type="ECO:0000256" key="1">
    <source>
        <dbReference type="ARBA" id="ARBA00023015"/>
    </source>
</evidence>